<keyword evidence="8" id="KW-1185">Reference proteome</keyword>
<keyword evidence="4 6" id="KW-1133">Transmembrane helix</keyword>
<dbReference type="RefSeq" id="WP_097160013.1">
    <property type="nucleotide sequence ID" value="NZ_JBEPMQ010000009.1"/>
</dbReference>
<reference evidence="7 8" key="1">
    <citation type="submission" date="2017-08" db="EMBL/GenBank/DDBJ databases">
        <authorList>
            <person name="de Groot N.N."/>
        </authorList>
    </citation>
    <scope>NUCLEOTIDE SEQUENCE [LARGE SCALE GENOMIC DNA]</scope>
    <source>
        <strain evidence="7 8">JC228</strain>
    </source>
</reference>
<keyword evidence="5 6" id="KW-0472">Membrane</keyword>
<evidence type="ECO:0000256" key="2">
    <source>
        <dbReference type="ARBA" id="ARBA00022692"/>
    </source>
</evidence>
<dbReference type="Proteomes" id="UP000219546">
    <property type="component" value="Unassembled WGS sequence"/>
</dbReference>
<dbReference type="AlphaFoldDB" id="A0A285D4E2"/>
<evidence type="ECO:0000256" key="3">
    <source>
        <dbReference type="ARBA" id="ARBA00022960"/>
    </source>
</evidence>
<evidence type="ECO:0000256" key="4">
    <source>
        <dbReference type="ARBA" id="ARBA00022989"/>
    </source>
</evidence>
<proteinExistence type="predicted"/>
<evidence type="ECO:0000313" key="7">
    <source>
        <dbReference type="EMBL" id="SNX74555.1"/>
    </source>
</evidence>
<evidence type="ECO:0000256" key="5">
    <source>
        <dbReference type="ARBA" id="ARBA00023136"/>
    </source>
</evidence>
<evidence type="ECO:0000256" key="1">
    <source>
        <dbReference type="ARBA" id="ARBA00004141"/>
    </source>
</evidence>
<accession>A0A285D4E2</accession>
<protein>
    <submittedName>
        <fullName evidence="7">Rod shape determining protein RodA</fullName>
    </submittedName>
</protein>
<feature type="transmembrane region" description="Helical" evidence="6">
    <location>
        <begin position="320"/>
        <end position="337"/>
    </location>
</feature>
<evidence type="ECO:0000256" key="6">
    <source>
        <dbReference type="SAM" id="Phobius"/>
    </source>
</evidence>
<dbReference type="GO" id="GO:0051301">
    <property type="term" value="P:cell division"/>
    <property type="evidence" value="ECO:0007669"/>
    <property type="project" value="InterPro"/>
</dbReference>
<feature type="transmembrane region" description="Helical" evidence="6">
    <location>
        <begin position="193"/>
        <end position="214"/>
    </location>
</feature>
<feature type="transmembrane region" description="Helical" evidence="6">
    <location>
        <begin position="170"/>
        <end position="186"/>
    </location>
</feature>
<dbReference type="OrthoDB" id="9768187at2"/>
<comment type="subcellular location">
    <subcellularLocation>
        <location evidence="1">Membrane</location>
        <topology evidence="1">Multi-pass membrane protein</topology>
    </subcellularLocation>
</comment>
<keyword evidence="2 6" id="KW-0812">Transmembrane</keyword>
<sequence>MNTQQKKVGERFDWNLCLILFLFLLVSITAISSAQTSDNDPTNYALRQAVYYGIGALIVGIAMYFDTEQYRKLSWFLYGIGIFLLAFILVAPERIVADPDIRSWYYFPGFGSLQPSEFMKTFLIIMISRTIVEHNDRFFQKTIKTDFWLLAKISILTIIPLGLVMLQPDLGTSLVFIAIFSGLVLVSGITWKIIVPVFGTIALIGTAALLLVIYNPEFLEEKFGLVKYQFDRIYTWLDPYNNPQDEGYNLIQTLTAIGSGEITGKGYNEKVVFVPEQHTDFIFSVIGEEYGFIGASFVISLFFLLIYHLIKVALETKDPFSSYVCTGIICMITFHVFENIGMQIQLLPITGIPLPFISYGGSSLMGTMLAMGIIFSIRYHHRTYMFASDEK</sequence>
<dbReference type="Pfam" id="PF01098">
    <property type="entry name" value="FTSW_RODA_SPOVE"/>
    <property type="match status" value="1"/>
</dbReference>
<dbReference type="InterPro" id="IPR001182">
    <property type="entry name" value="FtsW/RodA"/>
</dbReference>
<dbReference type="GO" id="GO:0008360">
    <property type="term" value="P:regulation of cell shape"/>
    <property type="evidence" value="ECO:0007669"/>
    <property type="project" value="UniProtKB-KW"/>
</dbReference>
<keyword evidence="3" id="KW-0133">Cell shape</keyword>
<dbReference type="PANTHER" id="PTHR30474:SF1">
    <property type="entry name" value="PEPTIDOGLYCAN GLYCOSYLTRANSFERASE MRDB"/>
    <property type="match status" value="1"/>
</dbReference>
<dbReference type="EMBL" id="OAOP01000009">
    <property type="protein sequence ID" value="SNX74555.1"/>
    <property type="molecule type" value="Genomic_DNA"/>
</dbReference>
<dbReference type="GO" id="GO:0005886">
    <property type="term" value="C:plasma membrane"/>
    <property type="evidence" value="ECO:0007669"/>
    <property type="project" value="TreeGrafter"/>
</dbReference>
<dbReference type="GO" id="GO:0015648">
    <property type="term" value="F:lipid-linked peptidoglycan transporter activity"/>
    <property type="evidence" value="ECO:0007669"/>
    <property type="project" value="TreeGrafter"/>
</dbReference>
<dbReference type="GO" id="GO:0032153">
    <property type="term" value="C:cell division site"/>
    <property type="evidence" value="ECO:0007669"/>
    <property type="project" value="TreeGrafter"/>
</dbReference>
<feature type="transmembrane region" description="Helical" evidence="6">
    <location>
        <begin position="49"/>
        <end position="66"/>
    </location>
</feature>
<dbReference type="PANTHER" id="PTHR30474">
    <property type="entry name" value="CELL CYCLE PROTEIN"/>
    <property type="match status" value="1"/>
</dbReference>
<feature type="transmembrane region" description="Helical" evidence="6">
    <location>
        <begin position="147"/>
        <end position="164"/>
    </location>
</feature>
<name>A0A285D4E2_9BACI</name>
<feature type="transmembrane region" description="Helical" evidence="6">
    <location>
        <begin position="104"/>
        <end position="127"/>
    </location>
</feature>
<feature type="transmembrane region" description="Helical" evidence="6">
    <location>
        <begin position="73"/>
        <end position="92"/>
    </location>
</feature>
<feature type="transmembrane region" description="Helical" evidence="6">
    <location>
        <begin position="290"/>
        <end position="308"/>
    </location>
</feature>
<evidence type="ECO:0000313" key="8">
    <source>
        <dbReference type="Proteomes" id="UP000219546"/>
    </source>
</evidence>
<organism evidence="7 8">
    <name type="scientific">Bacillus oleivorans</name>
    <dbReference type="NCBI Taxonomy" id="1448271"/>
    <lineage>
        <taxon>Bacteria</taxon>
        <taxon>Bacillati</taxon>
        <taxon>Bacillota</taxon>
        <taxon>Bacilli</taxon>
        <taxon>Bacillales</taxon>
        <taxon>Bacillaceae</taxon>
        <taxon>Bacillus</taxon>
    </lineage>
</organism>
<gene>
    <name evidence="7" type="ORF">SAMN05877753_109178</name>
</gene>
<feature type="transmembrane region" description="Helical" evidence="6">
    <location>
        <begin position="357"/>
        <end position="377"/>
    </location>
</feature>